<comment type="caution">
    <text evidence="10">The sequence shown here is derived from an EMBL/GenBank/DDBJ whole genome shotgun (WGS) entry which is preliminary data.</text>
</comment>
<dbReference type="Gene3D" id="3.30.70.890">
    <property type="entry name" value="GHMP kinase, C-terminal domain"/>
    <property type="match status" value="1"/>
</dbReference>
<dbReference type="Proteomes" id="UP000016057">
    <property type="component" value="Unassembled WGS sequence"/>
</dbReference>
<dbReference type="EC" id="4.1.1.33" evidence="2"/>
<dbReference type="STRING" id="1234409.C683_0404"/>
<dbReference type="AlphaFoldDB" id="K8ZM79"/>
<evidence type="ECO:0000256" key="4">
    <source>
        <dbReference type="ARBA" id="ARBA00022741"/>
    </source>
</evidence>
<dbReference type="InterPro" id="IPR053859">
    <property type="entry name" value="MVD-like_N"/>
</dbReference>
<dbReference type="InterPro" id="IPR005935">
    <property type="entry name" value="Mev_decarb"/>
</dbReference>
<dbReference type="InterPro" id="IPR029765">
    <property type="entry name" value="Mev_diP_decarb"/>
</dbReference>
<evidence type="ECO:0000256" key="2">
    <source>
        <dbReference type="ARBA" id="ARBA00012296"/>
    </source>
</evidence>
<keyword evidence="5" id="KW-0067">ATP-binding</keyword>
<dbReference type="PANTHER" id="PTHR10977">
    <property type="entry name" value="DIPHOSPHOMEVALONATE DECARBOXYLASE"/>
    <property type="match status" value="1"/>
</dbReference>
<dbReference type="Pfam" id="PF18376">
    <property type="entry name" value="MDD_C"/>
    <property type="match status" value="1"/>
</dbReference>
<dbReference type="SUPFAM" id="SSF55060">
    <property type="entry name" value="GHMP Kinase, C-terminal domain"/>
    <property type="match status" value="1"/>
</dbReference>
<dbReference type="EMBL" id="AMYT01000011">
    <property type="protein sequence ID" value="EKU27623.1"/>
    <property type="molecule type" value="Genomic_DNA"/>
</dbReference>
<dbReference type="NCBIfam" id="TIGR01240">
    <property type="entry name" value="mevDPdecarb"/>
    <property type="match status" value="1"/>
</dbReference>
<reference evidence="10 11" key="1">
    <citation type="journal article" date="2013" name="Genome Announc.">
        <title>Draft Genome Sequence of Catellicoccus marimammalium, a Novel Species Commonly Found in Gull Feces.</title>
        <authorList>
            <person name="Weigand M.R."/>
            <person name="Ryu H."/>
            <person name="Bozcek L."/>
            <person name="Konstantinidis K.T."/>
            <person name="Santo Domingo J.W."/>
        </authorList>
    </citation>
    <scope>NUCLEOTIDE SEQUENCE [LARGE SCALE GENOMIC DNA]</scope>
    <source>
        <strain evidence="10 11">M35/04/3</strain>
    </source>
</reference>
<keyword evidence="3" id="KW-0444">Lipid biosynthesis</keyword>
<evidence type="ECO:0000256" key="5">
    <source>
        <dbReference type="ARBA" id="ARBA00022840"/>
    </source>
</evidence>
<evidence type="ECO:0000259" key="8">
    <source>
        <dbReference type="Pfam" id="PF18376"/>
    </source>
</evidence>
<evidence type="ECO:0000259" key="9">
    <source>
        <dbReference type="Pfam" id="PF22700"/>
    </source>
</evidence>
<evidence type="ECO:0000313" key="10">
    <source>
        <dbReference type="EMBL" id="EKU27623.1"/>
    </source>
</evidence>
<dbReference type="InterPro" id="IPR020568">
    <property type="entry name" value="Ribosomal_Su5_D2-typ_SF"/>
</dbReference>
<dbReference type="SUPFAM" id="SSF54211">
    <property type="entry name" value="Ribosomal protein S5 domain 2-like"/>
    <property type="match status" value="1"/>
</dbReference>
<accession>K8ZM79</accession>
<sequence length="334" mass="37351">MKVTARAHTNIALIKYWGKRDKKLFLPYNSSLSLTLDAFYTDTTVSFIDQKEDVFLLNGELQSKEETQKISTFIQRFRDLSSLEKKVKVESWNHVPTAAGLASSASAYAALAMALNELFQLSLSKEELSIYARQGSGSSTRSLFGGFVEWQKGTKQDGTDSYAVPILAPEECPVGMIFCLINQEKKKISSREGMNRTVETSPFYSGWVESAATDLVQMKKAIAKKDIPMIGELTEKSALKMHATTLGANPPFTYLEPFSWEVIRKVQEWRQEGHTCYATMDAGPNVKILCPKEEISLLQQKIKETFPNLETICSLPGSGAQILSIEKNEKKKGY</sequence>
<feature type="domain" description="Mvd1 C-terminal" evidence="8">
    <location>
        <begin position="177"/>
        <end position="313"/>
    </location>
</feature>
<evidence type="ECO:0000256" key="3">
    <source>
        <dbReference type="ARBA" id="ARBA00022516"/>
    </source>
</evidence>
<keyword evidence="6" id="KW-0443">Lipid metabolism</keyword>
<protein>
    <recommendedName>
        <fullName evidence="2">diphosphomevalonate decarboxylase</fullName>
        <ecNumber evidence="2">4.1.1.33</ecNumber>
    </recommendedName>
</protein>
<evidence type="ECO:0000256" key="6">
    <source>
        <dbReference type="ARBA" id="ARBA00023098"/>
    </source>
</evidence>
<dbReference type="InterPro" id="IPR036554">
    <property type="entry name" value="GHMP_kinase_C_sf"/>
</dbReference>
<dbReference type="GO" id="GO:0019287">
    <property type="term" value="P:isopentenyl diphosphate biosynthetic process, mevalonate pathway"/>
    <property type="evidence" value="ECO:0007669"/>
    <property type="project" value="InterPro"/>
</dbReference>
<dbReference type="Gene3D" id="3.30.230.10">
    <property type="match status" value="1"/>
</dbReference>
<dbReference type="InterPro" id="IPR014721">
    <property type="entry name" value="Ribsml_uS5_D2-typ_fold_subgr"/>
</dbReference>
<dbReference type="GO" id="GO:0005829">
    <property type="term" value="C:cytosol"/>
    <property type="evidence" value="ECO:0007669"/>
    <property type="project" value="InterPro"/>
</dbReference>
<dbReference type="eggNOG" id="COG3407">
    <property type="taxonomic scope" value="Bacteria"/>
</dbReference>
<dbReference type="PANTHER" id="PTHR10977:SF3">
    <property type="entry name" value="DIPHOSPHOMEVALONATE DECARBOXYLASE"/>
    <property type="match status" value="1"/>
</dbReference>
<keyword evidence="4" id="KW-0547">Nucleotide-binding</keyword>
<evidence type="ECO:0000256" key="1">
    <source>
        <dbReference type="ARBA" id="ARBA00008831"/>
    </source>
</evidence>
<dbReference type="InterPro" id="IPR041431">
    <property type="entry name" value="Mvd1_C"/>
</dbReference>
<gene>
    <name evidence="10" type="ORF">C683_0404</name>
</gene>
<dbReference type="PIRSF" id="PIRSF015950">
    <property type="entry name" value="Mev_P_decrbx"/>
    <property type="match status" value="1"/>
</dbReference>
<evidence type="ECO:0000256" key="7">
    <source>
        <dbReference type="ARBA" id="ARBA00023239"/>
    </source>
</evidence>
<keyword evidence="7 10" id="KW-0456">Lyase</keyword>
<comment type="similarity">
    <text evidence="1">Belongs to the diphosphomevalonate decarboxylase family.</text>
</comment>
<dbReference type="GO" id="GO:0005524">
    <property type="term" value="F:ATP binding"/>
    <property type="evidence" value="ECO:0007669"/>
    <property type="project" value="UniProtKB-KW"/>
</dbReference>
<keyword evidence="11" id="KW-1185">Reference proteome</keyword>
<evidence type="ECO:0000313" key="11">
    <source>
        <dbReference type="Proteomes" id="UP000016057"/>
    </source>
</evidence>
<dbReference type="FunFam" id="3.30.230.10:FF:000072">
    <property type="entry name" value="Diphosphomevalonate decarboxylase"/>
    <property type="match status" value="1"/>
</dbReference>
<dbReference type="GO" id="GO:0004163">
    <property type="term" value="F:diphosphomevalonate decarboxylase activity"/>
    <property type="evidence" value="ECO:0007669"/>
    <property type="project" value="UniProtKB-EC"/>
</dbReference>
<dbReference type="Pfam" id="PF22700">
    <property type="entry name" value="MVD-like_N"/>
    <property type="match status" value="1"/>
</dbReference>
<name>K8ZM79_9ENTE</name>
<feature type="domain" description="Diphosphomevalonate decarboxylase-like N-terminal" evidence="9">
    <location>
        <begin position="7"/>
        <end position="163"/>
    </location>
</feature>
<proteinExistence type="inferred from homology"/>
<organism evidence="10 11">
    <name type="scientific">Catellicoccus marimammalium M35/04/3</name>
    <dbReference type="NCBI Taxonomy" id="1234409"/>
    <lineage>
        <taxon>Bacteria</taxon>
        <taxon>Bacillati</taxon>
        <taxon>Bacillota</taxon>
        <taxon>Bacilli</taxon>
        <taxon>Lactobacillales</taxon>
        <taxon>Enterococcaceae</taxon>
        <taxon>Catellicoccus</taxon>
    </lineage>
</organism>
<dbReference type="PATRIC" id="fig|1234409.3.peg.371"/>